<dbReference type="AlphaFoldDB" id="A0A428TKT1"/>
<feature type="transmembrane region" description="Helical" evidence="1">
    <location>
        <begin position="6"/>
        <end position="27"/>
    </location>
</feature>
<keyword evidence="1" id="KW-1133">Transmembrane helix</keyword>
<reference evidence="2 3" key="1">
    <citation type="submission" date="2017-06" db="EMBL/GenBank/DDBJ databases">
        <title>Comparative genomic analysis of Ambrosia Fusariam Clade fungi.</title>
        <authorList>
            <person name="Stajich J.E."/>
            <person name="Carrillo J."/>
            <person name="Kijimoto T."/>
            <person name="Eskalen A."/>
            <person name="O'Donnell K."/>
            <person name="Kasson M."/>
        </authorList>
    </citation>
    <scope>NUCLEOTIDE SEQUENCE [LARGE SCALE GENOMIC DNA]</scope>
    <source>
        <strain evidence="2 3">NRRL62579</strain>
    </source>
</reference>
<sequence>MNIETIISVVTLVVAAPPTAIILHKWYMQRWRQRSSSPATAHPTADNRALGHQSQLFYITTHHTVSFGIQTDDGTVYGQARLGDV</sequence>
<name>A0A428TKT1_9HYPO</name>
<evidence type="ECO:0000256" key="1">
    <source>
        <dbReference type="SAM" id="Phobius"/>
    </source>
</evidence>
<dbReference type="Proteomes" id="UP000287144">
    <property type="component" value="Unassembled WGS sequence"/>
</dbReference>
<organism evidence="2 3">
    <name type="scientific">Fusarium oligoseptatum</name>
    <dbReference type="NCBI Taxonomy" id="2604345"/>
    <lineage>
        <taxon>Eukaryota</taxon>
        <taxon>Fungi</taxon>
        <taxon>Dikarya</taxon>
        <taxon>Ascomycota</taxon>
        <taxon>Pezizomycotina</taxon>
        <taxon>Sordariomycetes</taxon>
        <taxon>Hypocreomycetidae</taxon>
        <taxon>Hypocreales</taxon>
        <taxon>Nectriaceae</taxon>
        <taxon>Fusarium</taxon>
        <taxon>Fusarium solani species complex</taxon>
    </lineage>
</organism>
<proteinExistence type="predicted"/>
<evidence type="ECO:0000313" key="2">
    <source>
        <dbReference type="EMBL" id="RSM02636.1"/>
    </source>
</evidence>
<gene>
    <name evidence="2" type="ORF">CEP52_007864</name>
</gene>
<accession>A0A428TKT1</accession>
<keyword evidence="1" id="KW-0812">Transmembrane</keyword>
<keyword evidence="3" id="KW-1185">Reference proteome</keyword>
<keyword evidence="1" id="KW-0472">Membrane</keyword>
<dbReference type="EMBL" id="NKCK01000074">
    <property type="protein sequence ID" value="RSM02636.1"/>
    <property type="molecule type" value="Genomic_DNA"/>
</dbReference>
<evidence type="ECO:0000313" key="3">
    <source>
        <dbReference type="Proteomes" id="UP000287144"/>
    </source>
</evidence>
<comment type="caution">
    <text evidence="2">The sequence shown here is derived from an EMBL/GenBank/DDBJ whole genome shotgun (WGS) entry which is preliminary data.</text>
</comment>
<protein>
    <submittedName>
        <fullName evidence="2">Uncharacterized protein</fullName>
    </submittedName>
</protein>